<protein>
    <submittedName>
        <fullName evidence="1">Uncharacterized protein</fullName>
    </submittedName>
</protein>
<proteinExistence type="predicted"/>
<feature type="non-terminal residue" evidence="1">
    <location>
        <position position="93"/>
    </location>
</feature>
<organism evidence="1">
    <name type="scientific">marine sediment metagenome</name>
    <dbReference type="NCBI Taxonomy" id="412755"/>
    <lineage>
        <taxon>unclassified sequences</taxon>
        <taxon>metagenomes</taxon>
        <taxon>ecological metagenomes</taxon>
    </lineage>
</organism>
<reference evidence="1" key="1">
    <citation type="journal article" date="2015" name="Nature">
        <title>Complex archaea that bridge the gap between prokaryotes and eukaryotes.</title>
        <authorList>
            <person name="Spang A."/>
            <person name="Saw J.H."/>
            <person name="Jorgensen S.L."/>
            <person name="Zaremba-Niedzwiedzka K."/>
            <person name="Martijn J."/>
            <person name="Lind A.E."/>
            <person name="van Eijk R."/>
            <person name="Schleper C."/>
            <person name="Guy L."/>
            <person name="Ettema T.J."/>
        </authorList>
    </citation>
    <scope>NUCLEOTIDE SEQUENCE</scope>
</reference>
<name>A0A0F9H1X7_9ZZZZ</name>
<accession>A0A0F9H1X7</accession>
<sequence>MFGGRLGWLFGGGLGSLFGGRLGGRFGGGLGSLFGGRLGGLFGGRKRTEVIRSLEHHMGKSVIQITAGIVSAQKEPGKGWLSVLHPVRELIKA</sequence>
<dbReference type="AlphaFoldDB" id="A0A0F9H1X7"/>
<gene>
    <name evidence="1" type="ORF">LCGC14_1839170</name>
</gene>
<evidence type="ECO:0000313" key="1">
    <source>
        <dbReference type="EMBL" id="KKL96971.1"/>
    </source>
</evidence>
<dbReference type="EMBL" id="LAZR01018286">
    <property type="protein sequence ID" value="KKL96971.1"/>
    <property type="molecule type" value="Genomic_DNA"/>
</dbReference>
<comment type="caution">
    <text evidence="1">The sequence shown here is derived from an EMBL/GenBank/DDBJ whole genome shotgun (WGS) entry which is preliminary data.</text>
</comment>